<keyword evidence="3 13" id="KW-0245">EGF-like domain</keyword>
<evidence type="ECO:0000256" key="11">
    <source>
        <dbReference type="ARBA" id="ARBA00023180"/>
    </source>
</evidence>
<keyword evidence="4" id="KW-0812">Transmembrane</keyword>
<feature type="domain" description="Sushi" evidence="19">
    <location>
        <begin position="570"/>
        <end position="632"/>
    </location>
</feature>
<sequence>MDSNVQLMSSRRSFLLTVLLWSIGLLIFLDRFSQSQELEYQFDLPFYETQSALFTCDNGWHKVGGSCLLVVTELTTFDQAQAYCRSNGASLLKVSGLFENRIFGEFLHEKILSSNDLSDLNFIWIGLSRTAAGDYEWGDGEVAQAYQGFWALSQPKVFHIGFRTCSYLGVNNVTDIGIYRWALGDCQQRLPFVCQASSCAKSQFRCKDGSACINAKWHCDGTPDCADQSDEQDCNGTCGGIYQGLNGTFHSPYNDSHSYPSYSSCHWKISSPIGTRIQLNFETFDLEAPYDKVTVYDGALEADPLVGVFTGNNTPTVPLSSTNFLLVIFESDQNIAGRGFNASWKAREIRCGGTLTTSSEGDRLWIESPGYGLQTYPSNLVCDWIISHIHGSDIVYIDFGDFNLAGPGDWIEIRDGRSEQAGLLGRFSGDEIPPILISSGPYLFLRFRTDAYIGERGFKAFYQSGCQIQEITQGYIVFSSPGYGVNNYPNNLNCTWKYNWTQPATLLFHEIDIEPKFDLLQVKLGVSSNFTTITSQNVTDRLRSDSGNFDLNFITDEQVNRRGWSVSISYDCPSLAPLPDNAHIFERTDTENFSYGSYVWFGCREGYKISNANPIVCEMGGRWNATSPTCQKISCPKLVPLPNGDNRNTEYPSNYKFGARVKYSCMPGDRLIGYNVSVCGEDGQWTHPPPQCLAPVCDEISIPHAVLNMTYVTGGDYVGVTCNHGYRMRGEAVVYCNSTGQYETTFPSCIDIDECSDLDDDPCLRHTCVNTPGDYYCQCNVGYHHVNSTESKICQGKRKTKKKPTKSSFFFVFVQFCE</sequence>
<dbReference type="PROSITE" id="PS01209">
    <property type="entry name" value="LDLRA_1"/>
    <property type="match status" value="1"/>
</dbReference>
<dbReference type="GO" id="GO:0016020">
    <property type="term" value="C:membrane"/>
    <property type="evidence" value="ECO:0007669"/>
    <property type="project" value="UniProtKB-SubCell"/>
</dbReference>
<feature type="domain" description="C-type lectin" evidence="18">
    <location>
        <begin position="63"/>
        <end position="195"/>
    </location>
</feature>
<organism evidence="20 21">
    <name type="scientific">Pinctada imbricata</name>
    <name type="common">Atlantic pearl-oyster</name>
    <name type="synonym">Pinctada martensii</name>
    <dbReference type="NCBI Taxonomy" id="66713"/>
    <lineage>
        <taxon>Eukaryota</taxon>
        <taxon>Metazoa</taxon>
        <taxon>Spiralia</taxon>
        <taxon>Lophotrochozoa</taxon>
        <taxon>Mollusca</taxon>
        <taxon>Bivalvia</taxon>
        <taxon>Autobranchia</taxon>
        <taxon>Pteriomorphia</taxon>
        <taxon>Pterioida</taxon>
        <taxon>Pterioidea</taxon>
        <taxon>Pteriidae</taxon>
        <taxon>Pinctada</taxon>
    </lineage>
</organism>
<feature type="disulfide bond" evidence="12">
    <location>
        <begin position="238"/>
        <end position="265"/>
    </location>
</feature>
<dbReference type="Gene3D" id="2.10.70.10">
    <property type="entry name" value="Complement Module, domain 1"/>
    <property type="match status" value="3"/>
</dbReference>
<evidence type="ECO:0000256" key="4">
    <source>
        <dbReference type="ARBA" id="ARBA00022692"/>
    </source>
</evidence>
<keyword evidence="11" id="KW-0325">Glycoprotein</keyword>
<dbReference type="InterPro" id="IPR000152">
    <property type="entry name" value="EGF-type_Asp/Asn_hydroxyl_site"/>
</dbReference>
<gene>
    <name evidence="20" type="ORF">FSP39_006098</name>
</gene>
<dbReference type="InterPro" id="IPR016187">
    <property type="entry name" value="CTDL_fold"/>
</dbReference>
<dbReference type="PROSITE" id="PS50923">
    <property type="entry name" value="SUSHI"/>
    <property type="match status" value="3"/>
</dbReference>
<keyword evidence="6" id="KW-0677">Repeat</keyword>
<dbReference type="SMART" id="SM00181">
    <property type="entry name" value="EGF"/>
    <property type="match status" value="1"/>
</dbReference>
<keyword evidence="9 15" id="KW-1015">Disulfide bond</keyword>
<dbReference type="SMART" id="SM00032">
    <property type="entry name" value="CCP"/>
    <property type="match status" value="3"/>
</dbReference>
<dbReference type="GO" id="GO:0005509">
    <property type="term" value="F:calcium ion binding"/>
    <property type="evidence" value="ECO:0007669"/>
    <property type="project" value="InterPro"/>
</dbReference>
<feature type="disulfide bond" evidence="15">
    <location>
        <begin position="722"/>
        <end position="749"/>
    </location>
</feature>
<dbReference type="InterPro" id="IPR035976">
    <property type="entry name" value="Sushi/SCR/CCP_sf"/>
</dbReference>
<feature type="domain" description="CUB" evidence="16">
    <location>
        <begin position="238"/>
        <end position="347"/>
    </location>
</feature>
<dbReference type="AlphaFoldDB" id="A0AA88XQD9"/>
<dbReference type="PROSITE" id="PS50068">
    <property type="entry name" value="LDLRA_2"/>
    <property type="match status" value="1"/>
</dbReference>
<dbReference type="CDD" id="cd00033">
    <property type="entry name" value="CCP"/>
    <property type="match status" value="3"/>
</dbReference>
<dbReference type="SMART" id="SM00034">
    <property type="entry name" value="CLECT"/>
    <property type="match status" value="1"/>
</dbReference>
<evidence type="ECO:0000256" key="8">
    <source>
        <dbReference type="ARBA" id="ARBA00023136"/>
    </source>
</evidence>
<dbReference type="Pfam" id="PF07645">
    <property type="entry name" value="EGF_CA"/>
    <property type="match status" value="1"/>
</dbReference>
<dbReference type="CDD" id="cd00041">
    <property type="entry name" value="CUB"/>
    <property type="match status" value="3"/>
</dbReference>
<evidence type="ECO:0000313" key="20">
    <source>
        <dbReference type="EMBL" id="KAK3089738.1"/>
    </source>
</evidence>
<dbReference type="FunFam" id="2.60.120.290:FF:000005">
    <property type="entry name" value="Procollagen C-endopeptidase enhancer 1"/>
    <property type="match status" value="1"/>
</dbReference>
<feature type="domain" description="Sushi" evidence="19">
    <location>
        <begin position="695"/>
        <end position="751"/>
    </location>
</feature>
<comment type="caution">
    <text evidence="13">Lacks conserved residue(s) required for the propagation of feature annotation.</text>
</comment>
<dbReference type="PROSITE" id="PS00010">
    <property type="entry name" value="ASX_HYDROXYL"/>
    <property type="match status" value="1"/>
</dbReference>
<dbReference type="PROSITE" id="PS01187">
    <property type="entry name" value="EGF_CA"/>
    <property type="match status" value="1"/>
</dbReference>
<comment type="subcellular location">
    <subcellularLocation>
        <location evidence="2">Endomembrane system</location>
    </subcellularLocation>
    <subcellularLocation>
        <location evidence="1">Membrane</location>
        <topology evidence="1">Single-pass membrane protein</topology>
    </subcellularLocation>
</comment>
<dbReference type="SUPFAM" id="SSF49854">
    <property type="entry name" value="Spermadhesin, CUB domain"/>
    <property type="match status" value="3"/>
</dbReference>
<feature type="domain" description="CUB" evidence="16">
    <location>
        <begin position="466"/>
        <end position="571"/>
    </location>
</feature>
<keyword evidence="8" id="KW-0472">Membrane</keyword>
<dbReference type="Proteomes" id="UP001186944">
    <property type="component" value="Unassembled WGS sequence"/>
</dbReference>
<evidence type="ECO:0000256" key="10">
    <source>
        <dbReference type="ARBA" id="ARBA00023170"/>
    </source>
</evidence>
<dbReference type="CDD" id="cd00054">
    <property type="entry name" value="EGF_CA"/>
    <property type="match status" value="1"/>
</dbReference>
<dbReference type="SUPFAM" id="SSF57535">
    <property type="entry name" value="Complement control module/SCR domain"/>
    <property type="match status" value="3"/>
</dbReference>
<dbReference type="Pfam" id="PF00431">
    <property type="entry name" value="CUB"/>
    <property type="match status" value="3"/>
</dbReference>
<keyword evidence="15" id="KW-0768">Sushi</keyword>
<dbReference type="InterPro" id="IPR001304">
    <property type="entry name" value="C-type_lectin-like"/>
</dbReference>
<dbReference type="Pfam" id="PF00057">
    <property type="entry name" value="Ldl_recept_a"/>
    <property type="match status" value="1"/>
</dbReference>
<dbReference type="EMBL" id="VSWD01000010">
    <property type="protein sequence ID" value="KAK3089738.1"/>
    <property type="molecule type" value="Genomic_DNA"/>
</dbReference>
<dbReference type="Pfam" id="PF00059">
    <property type="entry name" value="Lectin_C"/>
    <property type="match status" value="1"/>
</dbReference>
<evidence type="ECO:0000256" key="13">
    <source>
        <dbReference type="PROSITE-ProRule" id="PRU00076"/>
    </source>
</evidence>
<evidence type="ECO:0000256" key="3">
    <source>
        <dbReference type="ARBA" id="ARBA00022536"/>
    </source>
</evidence>
<dbReference type="SMART" id="SM00192">
    <property type="entry name" value="LDLa"/>
    <property type="match status" value="1"/>
</dbReference>
<name>A0AA88XQD9_PINIB</name>
<accession>A0AA88XQD9</accession>
<protein>
    <submittedName>
        <fullName evidence="20">Uncharacterized protein</fullName>
    </submittedName>
</protein>
<evidence type="ECO:0000259" key="19">
    <source>
        <dbReference type="PROSITE" id="PS50923"/>
    </source>
</evidence>
<evidence type="ECO:0000256" key="2">
    <source>
        <dbReference type="ARBA" id="ARBA00004308"/>
    </source>
</evidence>
<dbReference type="Gene3D" id="2.60.120.290">
    <property type="entry name" value="Spermadhesin, CUB domain"/>
    <property type="match status" value="3"/>
</dbReference>
<feature type="disulfide bond" evidence="15">
    <location>
        <begin position="665"/>
        <end position="692"/>
    </location>
</feature>
<keyword evidence="10" id="KW-0675">Receptor</keyword>
<dbReference type="CDD" id="cd00037">
    <property type="entry name" value="CLECT"/>
    <property type="match status" value="1"/>
</dbReference>
<keyword evidence="21" id="KW-1185">Reference proteome</keyword>
<dbReference type="InterPro" id="IPR023415">
    <property type="entry name" value="LDLR_class-A_CS"/>
</dbReference>
<comment type="caution">
    <text evidence="20">The sequence shown here is derived from an EMBL/GenBank/DDBJ whole genome shotgun (WGS) entry which is preliminary data.</text>
</comment>
<dbReference type="CDD" id="cd00112">
    <property type="entry name" value="LDLa"/>
    <property type="match status" value="1"/>
</dbReference>
<dbReference type="Gene3D" id="4.10.400.10">
    <property type="entry name" value="Low-density Lipoprotein Receptor"/>
    <property type="match status" value="1"/>
</dbReference>
<evidence type="ECO:0000256" key="7">
    <source>
        <dbReference type="ARBA" id="ARBA00022989"/>
    </source>
</evidence>
<dbReference type="InterPro" id="IPR000859">
    <property type="entry name" value="CUB_dom"/>
</dbReference>
<dbReference type="SUPFAM" id="SSF57196">
    <property type="entry name" value="EGF/Laminin"/>
    <property type="match status" value="1"/>
</dbReference>
<feature type="disulfide bond" evidence="14">
    <location>
        <begin position="219"/>
        <end position="234"/>
    </location>
</feature>
<evidence type="ECO:0000256" key="5">
    <source>
        <dbReference type="ARBA" id="ARBA00022729"/>
    </source>
</evidence>
<evidence type="ECO:0000259" key="18">
    <source>
        <dbReference type="PROSITE" id="PS50041"/>
    </source>
</evidence>
<dbReference type="PROSITE" id="PS50041">
    <property type="entry name" value="C_TYPE_LECTIN_2"/>
    <property type="match status" value="1"/>
</dbReference>
<dbReference type="InterPro" id="IPR016186">
    <property type="entry name" value="C-type_lectin-like/link_sf"/>
</dbReference>
<dbReference type="InterPro" id="IPR001881">
    <property type="entry name" value="EGF-like_Ca-bd_dom"/>
</dbReference>
<feature type="domain" description="CUB" evidence="16">
    <location>
        <begin position="351"/>
        <end position="465"/>
    </location>
</feature>
<dbReference type="InterPro" id="IPR049883">
    <property type="entry name" value="NOTCH1_EGF-like"/>
</dbReference>
<evidence type="ECO:0000256" key="12">
    <source>
        <dbReference type="PROSITE-ProRule" id="PRU00059"/>
    </source>
</evidence>
<dbReference type="SUPFAM" id="SSF57424">
    <property type="entry name" value="LDL receptor-like module"/>
    <property type="match status" value="1"/>
</dbReference>
<evidence type="ECO:0000256" key="9">
    <source>
        <dbReference type="ARBA" id="ARBA00023157"/>
    </source>
</evidence>
<feature type="domain" description="EGF-like" evidence="17">
    <location>
        <begin position="751"/>
        <end position="789"/>
    </location>
</feature>
<dbReference type="PROSITE" id="PS01180">
    <property type="entry name" value="CUB"/>
    <property type="match status" value="3"/>
</dbReference>
<feature type="domain" description="Sushi" evidence="19">
    <location>
        <begin position="633"/>
        <end position="694"/>
    </location>
</feature>
<dbReference type="PANTHER" id="PTHR24251">
    <property type="entry name" value="OVOCHYMASE-RELATED"/>
    <property type="match status" value="1"/>
</dbReference>
<dbReference type="InterPro" id="IPR036055">
    <property type="entry name" value="LDL_receptor-like_sf"/>
</dbReference>
<dbReference type="InterPro" id="IPR000436">
    <property type="entry name" value="Sushi_SCR_CCP_dom"/>
</dbReference>
<keyword evidence="5" id="KW-0732">Signal</keyword>
<dbReference type="GO" id="GO:0012505">
    <property type="term" value="C:endomembrane system"/>
    <property type="evidence" value="ECO:0007669"/>
    <property type="project" value="UniProtKB-SubCell"/>
</dbReference>
<evidence type="ECO:0000256" key="14">
    <source>
        <dbReference type="PROSITE-ProRule" id="PRU00124"/>
    </source>
</evidence>
<dbReference type="InterPro" id="IPR035914">
    <property type="entry name" value="Sperma_CUB_dom_sf"/>
</dbReference>
<evidence type="ECO:0000256" key="1">
    <source>
        <dbReference type="ARBA" id="ARBA00004167"/>
    </source>
</evidence>
<dbReference type="InterPro" id="IPR018097">
    <property type="entry name" value="EGF_Ca-bd_CS"/>
</dbReference>
<dbReference type="PROSITE" id="PS50026">
    <property type="entry name" value="EGF_3"/>
    <property type="match status" value="1"/>
</dbReference>
<reference evidence="20" key="1">
    <citation type="submission" date="2019-08" db="EMBL/GenBank/DDBJ databases">
        <title>The improved chromosome-level genome for the pearl oyster Pinctada fucata martensii using PacBio sequencing and Hi-C.</title>
        <authorList>
            <person name="Zheng Z."/>
        </authorList>
    </citation>
    <scope>NUCLEOTIDE SEQUENCE</scope>
    <source>
        <strain evidence="20">ZZ-2019</strain>
        <tissue evidence="20">Adductor muscle</tissue>
    </source>
</reference>
<keyword evidence="7" id="KW-1133">Transmembrane helix</keyword>
<dbReference type="Pfam" id="PF00084">
    <property type="entry name" value="Sushi"/>
    <property type="match status" value="3"/>
</dbReference>
<evidence type="ECO:0000259" key="17">
    <source>
        <dbReference type="PROSITE" id="PS50026"/>
    </source>
</evidence>
<dbReference type="InterPro" id="IPR002172">
    <property type="entry name" value="LDrepeatLR_classA_rpt"/>
</dbReference>
<feature type="disulfide bond" evidence="15">
    <location>
        <begin position="603"/>
        <end position="630"/>
    </location>
</feature>
<dbReference type="SUPFAM" id="SSF56436">
    <property type="entry name" value="C-type lectin-like"/>
    <property type="match status" value="1"/>
</dbReference>
<dbReference type="Gene3D" id="3.10.100.10">
    <property type="entry name" value="Mannose-Binding Protein A, subunit A"/>
    <property type="match status" value="1"/>
</dbReference>
<evidence type="ECO:0000313" key="21">
    <source>
        <dbReference type="Proteomes" id="UP001186944"/>
    </source>
</evidence>
<proteinExistence type="predicted"/>
<evidence type="ECO:0000256" key="6">
    <source>
        <dbReference type="ARBA" id="ARBA00022737"/>
    </source>
</evidence>
<dbReference type="Gene3D" id="2.10.25.10">
    <property type="entry name" value="Laminin"/>
    <property type="match status" value="1"/>
</dbReference>
<dbReference type="FunFam" id="4.10.400.10:FF:000045">
    <property type="entry name" value="Low-density lipoprotein receptor-related protein 2"/>
    <property type="match status" value="1"/>
</dbReference>
<evidence type="ECO:0000256" key="15">
    <source>
        <dbReference type="PROSITE-ProRule" id="PRU00302"/>
    </source>
</evidence>
<dbReference type="InterPro" id="IPR000742">
    <property type="entry name" value="EGF"/>
</dbReference>
<dbReference type="SMART" id="SM00179">
    <property type="entry name" value="EGF_CA"/>
    <property type="match status" value="1"/>
</dbReference>
<evidence type="ECO:0000259" key="16">
    <source>
        <dbReference type="PROSITE" id="PS01180"/>
    </source>
</evidence>
<dbReference type="SMART" id="SM00042">
    <property type="entry name" value="CUB"/>
    <property type="match status" value="3"/>
</dbReference>